<sequence>MKKLLTTISEKAIKNEDFNFTSEQIENNWLGTIPATEKQISNTENRLGVKLPKDYIEFIKITNGFSAPNDIEPSFENISNIDFLKNIEPFTIEAYSYLPELKNAILIAGIEEEQYFLLIPPEPENEEWKYWKFANWYPGEHPFGNLNEYFKDVLEFIVKEHES</sequence>
<feature type="domain" description="Knr4/Smi1-like" evidence="1">
    <location>
        <begin position="34"/>
        <end position="152"/>
    </location>
</feature>
<evidence type="ECO:0000259" key="1">
    <source>
        <dbReference type="SMART" id="SM00860"/>
    </source>
</evidence>
<evidence type="ECO:0000313" key="2">
    <source>
        <dbReference type="EMBL" id="CAD0001179.1"/>
    </source>
</evidence>
<dbReference type="Proteomes" id="UP000530060">
    <property type="component" value="Unassembled WGS sequence"/>
</dbReference>
<dbReference type="AlphaFoldDB" id="A0A6V6YP78"/>
<proteinExistence type="predicted"/>
<protein>
    <submittedName>
        <fullName evidence="2">Cell wall assembly protein</fullName>
    </submittedName>
</protein>
<evidence type="ECO:0000313" key="3">
    <source>
        <dbReference type="Proteomes" id="UP000530060"/>
    </source>
</evidence>
<organism evidence="2 3">
    <name type="scientific">Flavobacterium salmonis</name>
    <dbReference type="NCBI Taxonomy" id="2654844"/>
    <lineage>
        <taxon>Bacteria</taxon>
        <taxon>Pseudomonadati</taxon>
        <taxon>Bacteroidota</taxon>
        <taxon>Flavobacteriia</taxon>
        <taxon>Flavobacteriales</taxon>
        <taxon>Flavobacteriaceae</taxon>
        <taxon>Flavobacterium</taxon>
    </lineage>
</organism>
<gene>
    <name evidence="2" type="ORF">FLAT13_00410</name>
</gene>
<dbReference type="InterPro" id="IPR018958">
    <property type="entry name" value="Knr4/Smi1-like_dom"/>
</dbReference>
<keyword evidence="3" id="KW-1185">Reference proteome</keyword>
<dbReference type="Gene3D" id="3.40.1580.10">
    <property type="entry name" value="SMI1/KNR4-like"/>
    <property type="match status" value="1"/>
</dbReference>
<reference evidence="2 3" key="1">
    <citation type="submission" date="2020-06" db="EMBL/GenBank/DDBJ databases">
        <authorList>
            <person name="Criscuolo A."/>
        </authorList>
    </citation>
    <scope>NUCLEOTIDE SEQUENCE [LARGE SCALE GENOMIC DNA]</scope>
    <source>
        <strain evidence="3">CIP 111411</strain>
    </source>
</reference>
<dbReference type="Pfam" id="PF09346">
    <property type="entry name" value="SMI1_KNR4"/>
    <property type="match status" value="1"/>
</dbReference>
<dbReference type="InterPro" id="IPR037883">
    <property type="entry name" value="Knr4/Smi1-like_sf"/>
</dbReference>
<dbReference type="SMART" id="SM00860">
    <property type="entry name" value="SMI1_KNR4"/>
    <property type="match status" value="1"/>
</dbReference>
<dbReference type="SUPFAM" id="SSF160631">
    <property type="entry name" value="SMI1/KNR4-like"/>
    <property type="match status" value="1"/>
</dbReference>
<comment type="caution">
    <text evidence="2">The sequence shown here is derived from an EMBL/GenBank/DDBJ whole genome shotgun (WGS) entry which is preliminary data.</text>
</comment>
<dbReference type="EMBL" id="CAIJDP010000053">
    <property type="protein sequence ID" value="CAD0001179.1"/>
    <property type="molecule type" value="Genomic_DNA"/>
</dbReference>
<name>A0A6V6YP78_9FLAO</name>
<accession>A0A6V6YP78</accession>